<evidence type="ECO:0000313" key="8">
    <source>
        <dbReference type="Proteomes" id="UP000436088"/>
    </source>
</evidence>
<feature type="domain" description="BD-FAE-like" evidence="6">
    <location>
        <begin position="200"/>
        <end position="307"/>
    </location>
</feature>
<evidence type="ECO:0000313" key="7">
    <source>
        <dbReference type="EMBL" id="KAE8708042.1"/>
    </source>
</evidence>
<evidence type="ECO:0000256" key="1">
    <source>
        <dbReference type="ARBA" id="ARBA00004653"/>
    </source>
</evidence>
<dbReference type="GO" id="GO:0016787">
    <property type="term" value="F:hydrolase activity"/>
    <property type="evidence" value="ECO:0007669"/>
    <property type="project" value="UniProtKB-KW"/>
</dbReference>
<accession>A0A6A3AYL1</accession>
<dbReference type="Pfam" id="PF20434">
    <property type="entry name" value="BD-FAE"/>
    <property type="match status" value="1"/>
</dbReference>
<dbReference type="EC" id="3.1.1.n2" evidence="4"/>
<keyword evidence="8" id="KW-1185">Reference proteome</keyword>
<comment type="subcellular location">
    <subcellularLocation>
        <location evidence="1">Golgi apparatus membrane</location>
        <topology evidence="1">Multi-pass membrane protein</topology>
    </subcellularLocation>
</comment>
<dbReference type="GO" id="GO:0000139">
    <property type="term" value="C:Golgi membrane"/>
    <property type="evidence" value="ECO:0007669"/>
    <property type="project" value="UniProtKB-SubCell"/>
</dbReference>
<comment type="caution">
    <text evidence="7">The sequence shown here is derived from an EMBL/GenBank/DDBJ whole genome shotgun (WGS) entry which is preliminary data.</text>
</comment>
<evidence type="ECO:0000256" key="2">
    <source>
        <dbReference type="ARBA" id="ARBA00022801"/>
    </source>
</evidence>
<comment type="similarity">
    <text evidence="3">Belongs to the AB hydrolase superfamily. Isoprenylcysteine methylesterase family.</text>
</comment>
<dbReference type="PANTHER" id="PTHR48081:SF33">
    <property type="entry name" value="KYNURENINE FORMAMIDASE"/>
    <property type="match status" value="1"/>
</dbReference>
<dbReference type="InterPro" id="IPR050300">
    <property type="entry name" value="GDXG_lipolytic_enzyme"/>
</dbReference>
<gene>
    <name evidence="7" type="ORF">F3Y22_tig00110356pilonHSYRG00021</name>
</gene>
<dbReference type="SUPFAM" id="SSF53474">
    <property type="entry name" value="alpha/beta-Hydrolases"/>
    <property type="match status" value="1"/>
</dbReference>
<evidence type="ECO:0000259" key="6">
    <source>
        <dbReference type="Pfam" id="PF20434"/>
    </source>
</evidence>
<dbReference type="SUPFAM" id="SSF51735">
    <property type="entry name" value="NAD(P)-binding Rossmann-fold domains"/>
    <property type="match status" value="1"/>
</dbReference>
<dbReference type="PANTHER" id="PTHR48081">
    <property type="entry name" value="AB HYDROLASE SUPERFAMILY PROTEIN C4A8.06C"/>
    <property type="match status" value="1"/>
</dbReference>
<dbReference type="InterPro" id="IPR036291">
    <property type="entry name" value="NAD(P)-bd_dom_sf"/>
</dbReference>
<reference evidence="7" key="1">
    <citation type="submission" date="2019-09" db="EMBL/GenBank/DDBJ databases">
        <title>Draft genome information of white flower Hibiscus syriacus.</title>
        <authorList>
            <person name="Kim Y.-M."/>
        </authorList>
    </citation>
    <scope>NUCLEOTIDE SEQUENCE [LARGE SCALE GENOMIC DNA]</scope>
    <source>
        <strain evidence="7">YM2019G1</strain>
    </source>
</reference>
<name>A0A6A3AYL1_HIBSY</name>
<proteinExistence type="inferred from homology"/>
<dbReference type="InterPro" id="IPR029058">
    <property type="entry name" value="AB_hydrolase_fold"/>
</dbReference>
<dbReference type="InterPro" id="IPR049492">
    <property type="entry name" value="BD-FAE-like_dom"/>
</dbReference>
<dbReference type="Gene3D" id="3.40.50.1820">
    <property type="entry name" value="alpha/beta hydrolase"/>
    <property type="match status" value="1"/>
</dbReference>
<keyword evidence="2" id="KW-0378">Hydrolase</keyword>
<dbReference type="AlphaFoldDB" id="A0A6A3AYL1"/>
<evidence type="ECO:0000256" key="3">
    <source>
        <dbReference type="ARBA" id="ARBA00038028"/>
    </source>
</evidence>
<comment type="catalytic activity">
    <reaction evidence="5">
        <text>[protein]-C-terminal S-[(2E,6E)-farnesyl]-L-cysteine methyl ester + H2O = [protein]-C-terminal S-[(2E,6E)-farnesyl]-L-cysteine + methanol + H(+)</text>
        <dbReference type="Rhea" id="RHEA:48520"/>
        <dbReference type="Rhea" id="RHEA-COMP:12125"/>
        <dbReference type="Rhea" id="RHEA-COMP:12126"/>
        <dbReference type="ChEBI" id="CHEBI:15377"/>
        <dbReference type="ChEBI" id="CHEBI:15378"/>
        <dbReference type="ChEBI" id="CHEBI:17790"/>
        <dbReference type="ChEBI" id="CHEBI:90510"/>
        <dbReference type="ChEBI" id="CHEBI:90511"/>
        <dbReference type="EC" id="3.1.1.n2"/>
    </reaction>
</comment>
<dbReference type="EMBL" id="VEPZ02000949">
    <property type="protein sequence ID" value="KAE8708042.1"/>
    <property type="molecule type" value="Genomic_DNA"/>
</dbReference>
<protein>
    <recommendedName>
        <fullName evidence="4">protein-S-isoprenylcysteine alpha-carbonyl methylesterase</fullName>
        <ecNumber evidence="4">3.1.1.n2</ecNumber>
    </recommendedName>
</protein>
<evidence type="ECO:0000256" key="5">
    <source>
        <dbReference type="ARBA" id="ARBA00049507"/>
    </source>
</evidence>
<dbReference type="Proteomes" id="UP000436088">
    <property type="component" value="Unassembled WGS sequence"/>
</dbReference>
<organism evidence="7 8">
    <name type="scientific">Hibiscus syriacus</name>
    <name type="common">Rose of Sharon</name>
    <dbReference type="NCBI Taxonomy" id="106335"/>
    <lineage>
        <taxon>Eukaryota</taxon>
        <taxon>Viridiplantae</taxon>
        <taxon>Streptophyta</taxon>
        <taxon>Embryophyta</taxon>
        <taxon>Tracheophyta</taxon>
        <taxon>Spermatophyta</taxon>
        <taxon>Magnoliopsida</taxon>
        <taxon>eudicotyledons</taxon>
        <taxon>Gunneridae</taxon>
        <taxon>Pentapetalae</taxon>
        <taxon>rosids</taxon>
        <taxon>malvids</taxon>
        <taxon>Malvales</taxon>
        <taxon>Malvaceae</taxon>
        <taxon>Malvoideae</taxon>
        <taxon>Hibiscus</taxon>
    </lineage>
</organism>
<dbReference type="Gene3D" id="3.40.50.720">
    <property type="entry name" value="NAD(P)-binding Rossmann-like Domain"/>
    <property type="match status" value="1"/>
</dbReference>
<sequence length="462" mass="50441">MEVEVATPPQLVPISGQEQKCVGNVFRCSFIAGEKKLICVTSGNSYLGSCVVKELLSHAMELEELKDVVGEEELNLLESVVITKMGDLQSLCDAFRGCHAVFHTSSFIDPHGISGYSVPRLHLCNLRYLPATAVPPETGKYGEANVFYPGHRPCGRRDLSYYAAYLHSPQISRGRLPVVYKISCSCLLCFASYAWFSSRLDLYLPANSNGPKPVVVFVTGGAWIIGYKAWGSLLGLQLVERDVIVACIDYRNFPQGTISDMVKDVSQGVSFVCNLIGRYGGDPNRIYLMGQSAGAHISACVLLEQAIKESRGESTTWSVSQIKSYFGLSGGTMEGEESFEQFSPEVRIKNPGNREAASLLPHVKLFHGTSDLSIPSDASINLVEALKGAGAEAEVILYDGKSHTDLFLQDPLRGGKDDLFDHMVSVIHASDEEALAKDALAPPRKRLVPEILLRLAHHISPF</sequence>
<evidence type="ECO:0000256" key="4">
    <source>
        <dbReference type="ARBA" id="ARBA00038928"/>
    </source>
</evidence>